<proteinExistence type="predicted"/>
<name>A0A0A9ESR6_ARUDO</name>
<feature type="region of interest" description="Disordered" evidence="1">
    <location>
        <begin position="1"/>
        <end position="24"/>
    </location>
</feature>
<dbReference type="EMBL" id="GBRH01194101">
    <property type="protein sequence ID" value="JAE03795.1"/>
    <property type="molecule type" value="Transcribed_RNA"/>
</dbReference>
<protein>
    <submittedName>
        <fullName evidence="2">Uncharacterized protein</fullName>
    </submittedName>
</protein>
<accession>A0A0A9ESR6</accession>
<organism evidence="2">
    <name type="scientific">Arundo donax</name>
    <name type="common">Giant reed</name>
    <name type="synonym">Donax arundinaceus</name>
    <dbReference type="NCBI Taxonomy" id="35708"/>
    <lineage>
        <taxon>Eukaryota</taxon>
        <taxon>Viridiplantae</taxon>
        <taxon>Streptophyta</taxon>
        <taxon>Embryophyta</taxon>
        <taxon>Tracheophyta</taxon>
        <taxon>Spermatophyta</taxon>
        <taxon>Magnoliopsida</taxon>
        <taxon>Liliopsida</taxon>
        <taxon>Poales</taxon>
        <taxon>Poaceae</taxon>
        <taxon>PACMAD clade</taxon>
        <taxon>Arundinoideae</taxon>
        <taxon>Arundineae</taxon>
        <taxon>Arundo</taxon>
    </lineage>
</organism>
<reference evidence="2" key="1">
    <citation type="submission" date="2014-09" db="EMBL/GenBank/DDBJ databases">
        <authorList>
            <person name="Magalhaes I.L.F."/>
            <person name="Oliveira U."/>
            <person name="Santos F.R."/>
            <person name="Vidigal T.H.D.A."/>
            <person name="Brescovit A.D."/>
            <person name="Santos A.J."/>
        </authorList>
    </citation>
    <scope>NUCLEOTIDE SEQUENCE</scope>
    <source>
        <tissue evidence="2">Shoot tissue taken approximately 20 cm above the soil surface</tissue>
    </source>
</reference>
<sequence length="60" mass="6750">MPHRTQVWTTRRHDPDVTSHSCKGRGSCQRIFRQGPDGCCQDQPQKSCSHPKSSELLIGS</sequence>
<evidence type="ECO:0000256" key="1">
    <source>
        <dbReference type="SAM" id="MobiDB-lite"/>
    </source>
</evidence>
<reference evidence="2" key="2">
    <citation type="journal article" date="2015" name="Data Brief">
        <title>Shoot transcriptome of the giant reed, Arundo donax.</title>
        <authorList>
            <person name="Barrero R.A."/>
            <person name="Guerrero F.D."/>
            <person name="Moolhuijzen P."/>
            <person name="Goolsby J.A."/>
            <person name="Tidwell J."/>
            <person name="Bellgard S.E."/>
            <person name="Bellgard M.I."/>
        </authorList>
    </citation>
    <scope>NUCLEOTIDE SEQUENCE</scope>
    <source>
        <tissue evidence="2">Shoot tissue taken approximately 20 cm above the soil surface</tissue>
    </source>
</reference>
<dbReference type="AlphaFoldDB" id="A0A0A9ESR6"/>
<evidence type="ECO:0000313" key="2">
    <source>
        <dbReference type="EMBL" id="JAE03795.1"/>
    </source>
</evidence>